<dbReference type="PANTHER" id="PTHR23077">
    <property type="entry name" value="AAA-FAMILY ATPASE"/>
    <property type="match status" value="1"/>
</dbReference>
<evidence type="ECO:0000259" key="2">
    <source>
        <dbReference type="Pfam" id="PF23315"/>
    </source>
</evidence>
<dbReference type="Gene3D" id="3.40.50.300">
    <property type="entry name" value="P-loop containing nucleotide triphosphate hydrolases"/>
    <property type="match status" value="3"/>
</dbReference>
<dbReference type="InterPro" id="IPR050168">
    <property type="entry name" value="AAA_ATPase_domain"/>
</dbReference>
<dbReference type="InterPro" id="IPR003959">
    <property type="entry name" value="ATPase_AAA_core"/>
</dbReference>
<organism evidence="3 4">
    <name type="scientific">Rhizoclosmatium globosum</name>
    <dbReference type="NCBI Taxonomy" id="329046"/>
    <lineage>
        <taxon>Eukaryota</taxon>
        <taxon>Fungi</taxon>
        <taxon>Fungi incertae sedis</taxon>
        <taxon>Chytridiomycota</taxon>
        <taxon>Chytridiomycota incertae sedis</taxon>
        <taxon>Chytridiomycetes</taxon>
        <taxon>Chytridiales</taxon>
        <taxon>Chytriomycetaceae</taxon>
        <taxon>Rhizoclosmatium</taxon>
    </lineage>
</organism>
<feature type="domain" description="Peroxisomal ATPase PEX6 fourth" evidence="2">
    <location>
        <begin position="235"/>
        <end position="360"/>
    </location>
</feature>
<dbReference type="GO" id="GO:0005524">
    <property type="term" value="F:ATP binding"/>
    <property type="evidence" value="ECO:0007669"/>
    <property type="project" value="InterPro"/>
</dbReference>
<name>A0A1Y2BPG7_9FUNG</name>
<dbReference type="GO" id="GO:0016887">
    <property type="term" value="F:ATP hydrolysis activity"/>
    <property type="evidence" value="ECO:0007669"/>
    <property type="project" value="InterPro"/>
</dbReference>
<dbReference type="Pfam" id="PF23315">
    <property type="entry name" value="PEX6_4th"/>
    <property type="match status" value="1"/>
</dbReference>
<dbReference type="InterPro" id="IPR027417">
    <property type="entry name" value="P-loop_NTPase"/>
</dbReference>
<evidence type="ECO:0000313" key="3">
    <source>
        <dbReference type="EMBL" id="ORY36643.1"/>
    </source>
</evidence>
<protein>
    <recommendedName>
        <fullName evidence="5">AAA-domain-containing protein</fullName>
    </recommendedName>
</protein>
<gene>
    <name evidence="3" type="ORF">BCR33DRAFT_790110</name>
</gene>
<proteinExistence type="predicted"/>
<dbReference type="OrthoDB" id="5553750at2759"/>
<feature type="domain" description="ATPase AAA-type core" evidence="1">
    <location>
        <begin position="669"/>
        <end position="736"/>
    </location>
</feature>
<dbReference type="SUPFAM" id="SSF52540">
    <property type="entry name" value="P-loop containing nucleoside triphosphate hydrolases"/>
    <property type="match status" value="2"/>
</dbReference>
<dbReference type="Pfam" id="PF00004">
    <property type="entry name" value="AAA"/>
    <property type="match status" value="2"/>
</dbReference>
<dbReference type="GO" id="GO:0016558">
    <property type="term" value="P:protein import into peroxisome matrix"/>
    <property type="evidence" value="ECO:0007669"/>
    <property type="project" value="TreeGrafter"/>
</dbReference>
<dbReference type="InterPro" id="IPR056995">
    <property type="entry name" value="PEX6_4th_dom"/>
</dbReference>
<dbReference type="Proteomes" id="UP000193642">
    <property type="component" value="Unassembled WGS sequence"/>
</dbReference>
<feature type="domain" description="ATPase AAA-type core" evidence="1">
    <location>
        <begin position="411"/>
        <end position="538"/>
    </location>
</feature>
<sequence>MPTSTQVAFSNAVAFTECFVAVESDEQVNVFEKGSVHSSLSLLMLINDLLHLAAITSITASLTASQTVLSTGKTFSLSINGTQISFTVTASAPVLHGILSPSTRVVASVDPTAFVNYTQTLPQQSNDSLLEQIERVMFSPLIWDLSLGKSQPRVSVSAHVLSNKLPNVNEAIDDESILIVNSDFCWKLCRIHVSDSHSSDAISCFLPPVSYFNLGLSAESNKVIIQRISADMKESQIPRANQLNIARVSGPFTNHKKYLDLCLDALGDWFLYTQRIVTKGDIICIPINEFVADVKNEFYCDEDLDIRDDIDEAISDPFKALSYFKVLDITSDGASDTNTSLPSYVVTADTRITQSGAINSLLPKQVNSFYEIQTPTWPTPTPDPTDPHSTLLEILATYFHPSSNLPDCTLCVSAPHGSGKVSLLTTVTDTLGINMYVVDCFNLNMETSASTAFTTLEVHFEKAVAMAPCVFVMKNVDAVVGGGVAEKKEQNALSTLFVDFLKKKVQIGTQVAVVATIADAEKLPKEVQGCFDYEIVLPVAPDVLRTKIVADLTNRVALSNDIDRKKLSIQTSGLVPADLVSLVARALSITVDGVSDLGKTTEVDIAKSTLVLSSADFEKALSFTKKTQADTIGAPSIPNVTWDDIGGLSHIRDAINDTIQLPLSRQTWTGKTLIAKAVATTFSLNFLSVKGPELLNMYIGESEANVRRIFTQARNAKPCVIFFDELDSVAPKRGDKGTAVVVSWTRVLRPGRFDKMLYLGVSEEKAKQVSVMQALTRKFVLEPGLDLSRVADRMPSHLTGADLYALCSDAMLKAISRTIGVVDKKYAEFNETSRKPQGLQPIPMIDFLESIAKPEHKSVVVGEQDFFAALDELKPSLTPADLAHYAHLQDKFK</sequence>
<dbReference type="AlphaFoldDB" id="A0A1Y2BPG7"/>
<dbReference type="GO" id="GO:0005829">
    <property type="term" value="C:cytosol"/>
    <property type="evidence" value="ECO:0007669"/>
    <property type="project" value="TreeGrafter"/>
</dbReference>
<comment type="caution">
    <text evidence="3">The sequence shown here is derived from an EMBL/GenBank/DDBJ whole genome shotgun (WGS) entry which is preliminary data.</text>
</comment>
<dbReference type="PANTHER" id="PTHR23077:SF9">
    <property type="entry name" value="PEROXISOMAL ATPASE PEX6"/>
    <property type="match status" value="1"/>
</dbReference>
<dbReference type="STRING" id="329046.A0A1Y2BPG7"/>
<keyword evidence="4" id="KW-1185">Reference proteome</keyword>
<dbReference type="FunFam" id="1.10.8.60:FF:000039">
    <property type="entry name" value="peroxisome biogenesis factor 6"/>
    <property type="match status" value="1"/>
</dbReference>
<reference evidence="3 4" key="1">
    <citation type="submission" date="2016-07" db="EMBL/GenBank/DDBJ databases">
        <title>Pervasive Adenine N6-methylation of Active Genes in Fungi.</title>
        <authorList>
            <consortium name="DOE Joint Genome Institute"/>
            <person name="Mondo S.J."/>
            <person name="Dannebaum R.O."/>
            <person name="Kuo R.C."/>
            <person name="Labutti K."/>
            <person name="Haridas S."/>
            <person name="Kuo A."/>
            <person name="Salamov A."/>
            <person name="Ahrendt S.R."/>
            <person name="Lipzen A."/>
            <person name="Sullivan W."/>
            <person name="Andreopoulos W.B."/>
            <person name="Clum A."/>
            <person name="Lindquist E."/>
            <person name="Daum C."/>
            <person name="Ramamoorthy G.K."/>
            <person name="Gryganskyi A."/>
            <person name="Culley D."/>
            <person name="Magnuson J.K."/>
            <person name="James T.Y."/>
            <person name="O'Malley M.A."/>
            <person name="Stajich J.E."/>
            <person name="Spatafora J.W."/>
            <person name="Visel A."/>
            <person name="Grigoriev I.V."/>
        </authorList>
    </citation>
    <scope>NUCLEOTIDE SEQUENCE [LARGE SCALE GENOMIC DNA]</scope>
    <source>
        <strain evidence="3 4">JEL800</strain>
    </source>
</reference>
<accession>A0A1Y2BPG7</accession>
<evidence type="ECO:0000259" key="1">
    <source>
        <dbReference type="Pfam" id="PF00004"/>
    </source>
</evidence>
<dbReference type="Gene3D" id="1.10.8.60">
    <property type="match status" value="2"/>
</dbReference>
<dbReference type="EMBL" id="MCGO01000054">
    <property type="protein sequence ID" value="ORY36643.1"/>
    <property type="molecule type" value="Genomic_DNA"/>
</dbReference>
<dbReference type="GO" id="GO:0005778">
    <property type="term" value="C:peroxisomal membrane"/>
    <property type="evidence" value="ECO:0007669"/>
    <property type="project" value="TreeGrafter"/>
</dbReference>
<evidence type="ECO:0000313" key="4">
    <source>
        <dbReference type="Proteomes" id="UP000193642"/>
    </source>
</evidence>
<evidence type="ECO:0008006" key="5">
    <source>
        <dbReference type="Google" id="ProtNLM"/>
    </source>
</evidence>